<dbReference type="EMBL" id="LVLJ01000293">
    <property type="protein sequence ID" value="OAE35017.1"/>
    <property type="molecule type" value="Genomic_DNA"/>
</dbReference>
<evidence type="ECO:0000313" key="19">
    <source>
        <dbReference type="Proteomes" id="UP000077202"/>
    </source>
</evidence>
<evidence type="ECO:0000256" key="7">
    <source>
        <dbReference type="ARBA" id="ARBA00022692"/>
    </source>
</evidence>
<dbReference type="Gene3D" id="3.50.50.60">
    <property type="entry name" value="FAD/NAD(P)-binding domain"/>
    <property type="match status" value="2"/>
</dbReference>
<protein>
    <recommendedName>
        <fullName evidence="5">long-chain-alcohol oxidase</fullName>
        <ecNumber evidence="5">1.1.3.20</ecNumber>
    </recommendedName>
</protein>
<comment type="caution">
    <text evidence="18">The sequence shown here is derived from an EMBL/GenBank/DDBJ whole genome shotgun (WGS) entry which is preliminary data.</text>
</comment>
<dbReference type="InterPro" id="IPR012400">
    <property type="entry name" value="Long_Oxdase"/>
</dbReference>
<dbReference type="InterPro" id="IPR007867">
    <property type="entry name" value="GMC_OxRtase_C"/>
</dbReference>
<evidence type="ECO:0000256" key="13">
    <source>
        <dbReference type="PIRSR" id="PIRSR028937-2"/>
    </source>
</evidence>
<evidence type="ECO:0000256" key="12">
    <source>
        <dbReference type="PIRSR" id="PIRSR028937-1"/>
    </source>
</evidence>
<dbReference type="InterPro" id="IPR036188">
    <property type="entry name" value="FAD/NAD-bd_sf"/>
</dbReference>
<feature type="region of interest" description="Disordered" evidence="14">
    <location>
        <begin position="1"/>
        <end position="22"/>
    </location>
</feature>
<evidence type="ECO:0000256" key="11">
    <source>
        <dbReference type="ARBA" id="ARBA00023136"/>
    </source>
</evidence>
<evidence type="ECO:0000256" key="8">
    <source>
        <dbReference type="ARBA" id="ARBA00022827"/>
    </source>
</evidence>
<dbReference type="GO" id="GO:0046577">
    <property type="term" value="F:long-chain-alcohol oxidase activity"/>
    <property type="evidence" value="ECO:0007669"/>
    <property type="project" value="UniProtKB-EC"/>
</dbReference>
<comment type="similarity">
    <text evidence="4">Belongs to the GMC oxidoreductase family.</text>
</comment>
<organism evidence="18 19">
    <name type="scientific">Marchantia polymorpha subsp. ruderalis</name>
    <dbReference type="NCBI Taxonomy" id="1480154"/>
    <lineage>
        <taxon>Eukaryota</taxon>
        <taxon>Viridiplantae</taxon>
        <taxon>Streptophyta</taxon>
        <taxon>Embryophyta</taxon>
        <taxon>Marchantiophyta</taxon>
        <taxon>Marchantiopsida</taxon>
        <taxon>Marchantiidae</taxon>
        <taxon>Marchantiales</taxon>
        <taxon>Marchantiaceae</taxon>
        <taxon>Marchantia</taxon>
    </lineage>
</organism>
<dbReference type="AlphaFoldDB" id="A0A176WPI2"/>
<evidence type="ECO:0000256" key="3">
    <source>
        <dbReference type="ARBA" id="ARBA00004370"/>
    </source>
</evidence>
<comment type="function">
    <text evidence="2">Long-chain fatty alcohol oxidase involved in the omega-oxidation pathway of lipid degradation.</text>
</comment>
<evidence type="ECO:0000256" key="9">
    <source>
        <dbReference type="ARBA" id="ARBA00022989"/>
    </source>
</evidence>
<accession>A0A176WPI2</accession>
<comment type="catalytic activity">
    <reaction evidence="1">
        <text>a long-chain primary fatty alcohol + O2 = a long-chain fatty aldehyde + H2O2</text>
        <dbReference type="Rhea" id="RHEA:22756"/>
        <dbReference type="ChEBI" id="CHEBI:15379"/>
        <dbReference type="ChEBI" id="CHEBI:16240"/>
        <dbReference type="ChEBI" id="CHEBI:17176"/>
        <dbReference type="ChEBI" id="CHEBI:77396"/>
        <dbReference type="EC" id="1.1.3.20"/>
    </reaction>
</comment>
<keyword evidence="9 15" id="KW-1133">Transmembrane helix</keyword>
<keyword evidence="7 15" id="KW-0812">Transmembrane</keyword>
<reference evidence="18" key="1">
    <citation type="submission" date="2016-03" db="EMBL/GenBank/DDBJ databases">
        <title>Mechanisms controlling the formation of the plant cell surface in tip-growing cells are functionally conserved among land plants.</title>
        <authorList>
            <person name="Honkanen S."/>
            <person name="Jones V.A."/>
            <person name="Morieri G."/>
            <person name="Champion C."/>
            <person name="Hetherington A.J."/>
            <person name="Kelly S."/>
            <person name="Saint-Marcoux D."/>
            <person name="Proust H."/>
            <person name="Prescott H."/>
            <person name="Dolan L."/>
        </authorList>
    </citation>
    <scope>NUCLEOTIDE SEQUENCE [LARGE SCALE GENOMIC DNA]</scope>
    <source>
        <tissue evidence="18">Whole gametophyte</tissue>
    </source>
</reference>
<proteinExistence type="inferred from homology"/>
<evidence type="ECO:0000256" key="15">
    <source>
        <dbReference type="SAM" id="Phobius"/>
    </source>
</evidence>
<keyword evidence="10" id="KW-0560">Oxidoreductase</keyword>
<feature type="domain" description="Glucose-methanol-choline oxidoreductase N-terminal" evidence="16">
    <location>
        <begin position="413"/>
        <end position="631"/>
    </location>
</feature>
<keyword evidence="6" id="KW-0285">Flavoprotein</keyword>
<evidence type="ECO:0000256" key="1">
    <source>
        <dbReference type="ARBA" id="ARBA00000920"/>
    </source>
</evidence>
<dbReference type="EC" id="1.1.3.20" evidence="5"/>
<dbReference type="PANTHER" id="PTHR46056:SF12">
    <property type="entry name" value="LONG-CHAIN-ALCOHOL OXIDASE"/>
    <property type="match status" value="1"/>
</dbReference>
<dbReference type="PANTHER" id="PTHR46056">
    <property type="entry name" value="LONG-CHAIN-ALCOHOL OXIDASE"/>
    <property type="match status" value="1"/>
</dbReference>
<gene>
    <name evidence="18" type="ORF">AXG93_1864s1450</name>
</gene>
<dbReference type="SUPFAM" id="SSF51905">
    <property type="entry name" value="FAD/NAD(P)-binding domain"/>
    <property type="match status" value="1"/>
</dbReference>
<dbReference type="PIRSF" id="PIRSF028937">
    <property type="entry name" value="Lg_Ch_AO"/>
    <property type="match status" value="1"/>
</dbReference>
<evidence type="ECO:0000256" key="6">
    <source>
        <dbReference type="ARBA" id="ARBA00022630"/>
    </source>
</evidence>
<keyword evidence="8 13" id="KW-0274">FAD</keyword>
<feature type="active site" description="Proton acceptor" evidence="12">
    <location>
        <position position="812"/>
    </location>
</feature>
<dbReference type="InterPro" id="IPR000172">
    <property type="entry name" value="GMC_OxRdtase_N"/>
</dbReference>
<feature type="binding site" evidence="13">
    <location>
        <begin position="366"/>
        <end position="381"/>
    </location>
    <ligand>
        <name>FAD</name>
        <dbReference type="ChEBI" id="CHEBI:57692"/>
    </ligand>
</feature>
<dbReference type="Pfam" id="PF05199">
    <property type="entry name" value="GMC_oxred_C"/>
    <property type="match status" value="1"/>
</dbReference>
<dbReference type="Pfam" id="PF00732">
    <property type="entry name" value="GMC_oxred_N"/>
    <property type="match status" value="1"/>
</dbReference>
<dbReference type="Proteomes" id="UP000077202">
    <property type="component" value="Unassembled WGS sequence"/>
</dbReference>
<keyword evidence="11 15" id="KW-0472">Membrane</keyword>
<evidence type="ECO:0000256" key="4">
    <source>
        <dbReference type="ARBA" id="ARBA00010790"/>
    </source>
</evidence>
<comment type="subcellular location">
    <subcellularLocation>
        <location evidence="3">Membrane</location>
    </subcellularLocation>
</comment>
<evidence type="ECO:0000313" key="18">
    <source>
        <dbReference type="EMBL" id="OAE35017.1"/>
    </source>
</evidence>
<dbReference type="GO" id="GO:0050660">
    <property type="term" value="F:flavin adenine dinucleotide binding"/>
    <property type="evidence" value="ECO:0007669"/>
    <property type="project" value="InterPro"/>
</dbReference>
<sequence>MGAGVAQGDSEQNTMKGHPQLRDDGVPCSHKFSHGQMEVLAAICNTFVPSLPLEASGLAPNGDNSEEILAKCSMDGISAFYRLDAVTADVPDKVFSDVSTESPEISYFMQDRLCFCFTRLLVGAVDGRPSDGSKELPLPFVQQSLLFVQSILQLVVQPSPRHSRVHEPCIESGTGLGAPSVPGHLSVVEDVARLFAQRMKDFPLLLIGAGLWLLSTYLGTFAMCGLLCLSSRFPFVHRFPDMSLAKREMVLLKWAHSRIPSLQKIFKLCKGYTLFCFYSKVGSDGCNPCWNAIGYTGPAAELPQGDEPGPRPLEGKVVDAEAVGAEGLRSVLGAGGFSPLDEAALARLRALAAQDEAGKTIVGVRCDAVVVGSGSGGGVAAGVLASGGQKVLVLEQGQYFARDDLSLLEYPSMANMYEGGGVLATDCGAVNLLAGATVGGGSAVNWAAAFRTPDHVRREWAQGLGLPLFASDDYDRAMDAVCAKGAVHCSCELESFQNAALRRGCQRLGVDVATIPRNVRGQHACGFCNFGCSKGEKLATSETWLVEATARGALILSNCRARAVLHRATSTSTSAKDREAVGVVAAVGDILLFIEARATVVACGSLNTPPLLLRSGFRNRNIGRHFHCHPVIMGWGYFPEGTGPRGTVYDGPIMTAVSKHLANWDSDSRAYGSLLEVPILHPGSFAGIVPWTSGSAHKERMRKYARTAHFIVLCRDQGAGRVMLDRNGQSTKILYRVQPVDAPNMLQALELGLRSLVAAGAVEIGTHHVDGHTLDVLSSSREQLDDFIRREMALASQSLAQKDLSYPVSSAHQMSTCRMGADPESSVVDAGGEAWEAARLFIADASVFPTASGVNPMLTVQSIAYCTAHSALQKLR</sequence>
<feature type="transmembrane region" description="Helical" evidence="15">
    <location>
        <begin position="202"/>
        <end position="223"/>
    </location>
</feature>
<evidence type="ECO:0000259" key="16">
    <source>
        <dbReference type="Pfam" id="PF00732"/>
    </source>
</evidence>
<evidence type="ECO:0000256" key="14">
    <source>
        <dbReference type="SAM" id="MobiDB-lite"/>
    </source>
</evidence>
<evidence type="ECO:0000259" key="17">
    <source>
        <dbReference type="Pfam" id="PF05199"/>
    </source>
</evidence>
<evidence type="ECO:0000256" key="10">
    <source>
        <dbReference type="ARBA" id="ARBA00023002"/>
    </source>
</evidence>
<dbReference type="GO" id="GO:0016020">
    <property type="term" value="C:membrane"/>
    <property type="evidence" value="ECO:0007669"/>
    <property type="project" value="UniProtKB-SubCell"/>
</dbReference>
<evidence type="ECO:0000256" key="2">
    <source>
        <dbReference type="ARBA" id="ARBA00003842"/>
    </source>
</evidence>
<keyword evidence="19" id="KW-1185">Reference proteome</keyword>
<name>A0A176WPI2_MARPO</name>
<evidence type="ECO:0000256" key="5">
    <source>
        <dbReference type="ARBA" id="ARBA00013125"/>
    </source>
</evidence>
<feature type="domain" description="Glucose-methanol-choline oxidoreductase C-terminal" evidence="17">
    <location>
        <begin position="720"/>
        <end position="864"/>
    </location>
</feature>